<keyword evidence="7" id="KW-0690">Ribosome biogenesis</keyword>
<evidence type="ECO:0000313" key="8">
    <source>
        <dbReference type="EMBL" id="PIQ06215.1"/>
    </source>
</evidence>
<dbReference type="InterPro" id="IPR020549">
    <property type="entry name" value="YbeY_CS"/>
</dbReference>
<dbReference type="Gene3D" id="3.40.390.30">
    <property type="entry name" value="Metalloproteases ('zincins'), catalytic domain"/>
    <property type="match status" value="1"/>
</dbReference>
<protein>
    <recommendedName>
        <fullName evidence="7">Endoribonuclease YbeY</fullName>
        <ecNumber evidence="7">3.1.-.-</ecNumber>
    </recommendedName>
</protein>
<sequence length="149" mass="16808">MIEVNNLTTVVIDEDFLKKTAKIVTDGEKKKAIELSIALVRQGRIRELNKRYRGKNRVTDVLSFSYDGSGDIVICLGEVKKNAKRFGTTFKKELAICLIHGILHLLGYDHEKEAKEVEETKASSSPFAAARVMEEKQNYYLKICQGVIS</sequence>
<dbReference type="PANTHER" id="PTHR46986:SF1">
    <property type="entry name" value="ENDORIBONUCLEASE YBEY, CHLOROPLASTIC"/>
    <property type="match status" value="1"/>
</dbReference>
<feature type="binding site" evidence="7">
    <location>
        <position position="100"/>
    </location>
    <ligand>
        <name>Zn(2+)</name>
        <dbReference type="ChEBI" id="CHEBI:29105"/>
        <note>catalytic</note>
    </ligand>
</feature>
<keyword evidence="3 7" id="KW-0479">Metal-binding</keyword>
<evidence type="ECO:0000313" key="9">
    <source>
        <dbReference type="Proteomes" id="UP000230778"/>
    </source>
</evidence>
<gene>
    <name evidence="7 8" type="primary">ybeY</name>
    <name evidence="8" type="ORF">COW72_02250</name>
</gene>
<dbReference type="GO" id="GO:0006364">
    <property type="term" value="P:rRNA processing"/>
    <property type="evidence" value="ECO:0007669"/>
    <property type="project" value="UniProtKB-UniRule"/>
</dbReference>
<evidence type="ECO:0000256" key="2">
    <source>
        <dbReference type="ARBA" id="ARBA00022722"/>
    </source>
</evidence>
<dbReference type="Pfam" id="PF02130">
    <property type="entry name" value="YbeY"/>
    <property type="match status" value="1"/>
</dbReference>
<keyword evidence="2 7" id="KW-0540">Nuclease</keyword>
<keyword evidence="7" id="KW-0963">Cytoplasm</keyword>
<dbReference type="EC" id="3.1.-.-" evidence="7"/>
<dbReference type="GO" id="GO:0004222">
    <property type="term" value="F:metalloendopeptidase activity"/>
    <property type="evidence" value="ECO:0007669"/>
    <property type="project" value="InterPro"/>
</dbReference>
<keyword evidence="6 7" id="KW-0862">Zinc</keyword>
<evidence type="ECO:0000256" key="7">
    <source>
        <dbReference type="HAMAP-Rule" id="MF_00009"/>
    </source>
</evidence>
<feature type="binding site" evidence="7">
    <location>
        <position position="104"/>
    </location>
    <ligand>
        <name>Zn(2+)</name>
        <dbReference type="ChEBI" id="CHEBI:29105"/>
        <note>catalytic</note>
    </ligand>
</feature>
<dbReference type="GO" id="GO:0004521">
    <property type="term" value="F:RNA endonuclease activity"/>
    <property type="evidence" value="ECO:0007669"/>
    <property type="project" value="UniProtKB-UniRule"/>
</dbReference>
<comment type="function">
    <text evidence="7">Single strand-specific metallo-endoribonuclease involved in late-stage 70S ribosome quality control and in maturation of the 3' terminus of the 16S rRNA.</text>
</comment>
<evidence type="ECO:0000256" key="6">
    <source>
        <dbReference type="ARBA" id="ARBA00022833"/>
    </source>
</evidence>
<evidence type="ECO:0000256" key="3">
    <source>
        <dbReference type="ARBA" id="ARBA00022723"/>
    </source>
</evidence>
<dbReference type="InterPro" id="IPR023091">
    <property type="entry name" value="MetalPrtase_cat_dom_sf_prd"/>
</dbReference>
<dbReference type="SUPFAM" id="SSF55486">
    <property type="entry name" value="Metalloproteases ('zincins'), catalytic domain"/>
    <property type="match status" value="1"/>
</dbReference>
<comment type="similarity">
    <text evidence="1 7">Belongs to the endoribonuclease YbeY family.</text>
</comment>
<comment type="caution">
    <text evidence="8">The sequence shown here is derived from an EMBL/GenBank/DDBJ whole genome shotgun (WGS) entry which is preliminary data.</text>
</comment>
<dbReference type="Proteomes" id="UP000230778">
    <property type="component" value="Unassembled WGS sequence"/>
</dbReference>
<keyword evidence="4 7" id="KW-0255">Endonuclease</keyword>
<dbReference type="GO" id="GO:0005737">
    <property type="term" value="C:cytoplasm"/>
    <property type="evidence" value="ECO:0007669"/>
    <property type="project" value="UniProtKB-SubCell"/>
</dbReference>
<comment type="cofactor">
    <cofactor evidence="7">
        <name>Zn(2+)</name>
        <dbReference type="ChEBI" id="CHEBI:29105"/>
    </cofactor>
    <text evidence="7">Binds 1 zinc ion.</text>
</comment>
<dbReference type="PANTHER" id="PTHR46986">
    <property type="entry name" value="ENDORIBONUCLEASE YBEY, CHLOROPLASTIC"/>
    <property type="match status" value="1"/>
</dbReference>
<name>A0A2H0FHU6_9BACT</name>
<dbReference type="GO" id="GO:0008270">
    <property type="term" value="F:zinc ion binding"/>
    <property type="evidence" value="ECO:0007669"/>
    <property type="project" value="UniProtKB-UniRule"/>
</dbReference>
<reference evidence="8 9" key="1">
    <citation type="submission" date="2017-09" db="EMBL/GenBank/DDBJ databases">
        <title>Depth-based differentiation of microbial function through sediment-hosted aquifers and enrichment of novel symbionts in the deep terrestrial subsurface.</title>
        <authorList>
            <person name="Probst A.J."/>
            <person name="Ladd B."/>
            <person name="Jarett J.K."/>
            <person name="Geller-Mcgrath D.E."/>
            <person name="Sieber C.M."/>
            <person name="Emerson J.B."/>
            <person name="Anantharaman K."/>
            <person name="Thomas B.C."/>
            <person name="Malmstrom R."/>
            <person name="Stieglmeier M."/>
            <person name="Klingl A."/>
            <person name="Woyke T."/>
            <person name="Ryan C.M."/>
            <person name="Banfield J.F."/>
        </authorList>
    </citation>
    <scope>NUCLEOTIDE SEQUENCE [LARGE SCALE GENOMIC DNA]</scope>
    <source>
        <strain evidence="8">CG18_big_fil_WC_8_21_14_2_50_37_10</strain>
    </source>
</reference>
<evidence type="ECO:0000256" key="5">
    <source>
        <dbReference type="ARBA" id="ARBA00022801"/>
    </source>
</evidence>
<dbReference type="NCBIfam" id="TIGR00043">
    <property type="entry name" value="rRNA maturation RNase YbeY"/>
    <property type="match status" value="1"/>
</dbReference>
<feature type="binding site" evidence="7">
    <location>
        <position position="110"/>
    </location>
    <ligand>
        <name>Zn(2+)</name>
        <dbReference type="ChEBI" id="CHEBI:29105"/>
        <note>catalytic</note>
    </ligand>
</feature>
<evidence type="ECO:0000256" key="4">
    <source>
        <dbReference type="ARBA" id="ARBA00022759"/>
    </source>
</evidence>
<evidence type="ECO:0000256" key="1">
    <source>
        <dbReference type="ARBA" id="ARBA00010875"/>
    </source>
</evidence>
<dbReference type="EMBL" id="PCUC01000119">
    <property type="protein sequence ID" value="PIQ06215.1"/>
    <property type="molecule type" value="Genomic_DNA"/>
</dbReference>
<proteinExistence type="inferred from homology"/>
<comment type="subcellular location">
    <subcellularLocation>
        <location evidence="7">Cytoplasm</location>
    </subcellularLocation>
</comment>
<keyword evidence="7" id="KW-0698">rRNA processing</keyword>
<accession>A0A2H0FHU6</accession>
<dbReference type="HAMAP" id="MF_00009">
    <property type="entry name" value="Endoribonucl_YbeY"/>
    <property type="match status" value="1"/>
</dbReference>
<organism evidence="8 9">
    <name type="scientific">Candidatus Nealsonbacteria bacterium CG18_big_fil_WC_8_21_14_2_50_37_10</name>
    <dbReference type="NCBI Taxonomy" id="1974717"/>
    <lineage>
        <taxon>Bacteria</taxon>
        <taxon>Candidatus Nealsoniibacteriota</taxon>
    </lineage>
</organism>
<dbReference type="PROSITE" id="PS01306">
    <property type="entry name" value="UPF0054"/>
    <property type="match status" value="1"/>
</dbReference>
<dbReference type="InterPro" id="IPR002036">
    <property type="entry name" value="YbeY"/>
</dbReference>
<keyword evidence="5 7" id="KW-0378">Hydrolase</keyword>
<dbReference type="AlphaFoldDB" id="A0A2H0FHU6"/>